<dbReference type="AlphaFoldDB" id="A0A3L8SU62"/>
<dbReference type="EMBL" id="QUSF01000006">
    <property type="protein sequence ID" value="RLW08394.1"/>
    <property type="molecule type" value="Genomic_DNA"/>
</dbReference>
<keyword evidence="2" id="KW-1185">Reference proteome</keyword>
<reference evidence="1 2" key="1">
    <citation type="journal article" date="2018" name="Proc. R. Soc. B">
        <title>A non-coding region near Follistatin controls head colour polymorphism in the Gouldian finch.</title>
        <authorList>
            <person name="Toomey M.B."/>
            <person name="Marques C.I."/>
            <person name="Andrade P."/>
            <person name="Araujo P.M."/>
            <person name="Sabatino S."/>
            <person name="Gazda M.A."/>
            <person name="Afonso S."/>
            <person name="Lopes R.J."/>
            <person name="Corbo J.C."/>
            <person name="Carneiro M."/>
        </authorList>
    </citation>
    <scope>NUCLEOTIDE SEQUENCE [LARGE SCALE GENOMIC DNA]</scope>
    <source>
        <strain evidence="1">Red01</strain>
        <tissue evidence="1">Muscle</tissue>
    </source>
</reference>
<accession>A0A3L8SU62</accession>
<gene>
    <name evidence="1" type="ORF">DV515_00003099</name>
</gene>
<sequence length="57" mass="6517">MMCKMLLCTLKLQGPSRQARPMRPEGKGLFEIMKKEPSLEVVCPPRIPQLGKDMRSM</sequence>
<evidence type="ECO:0000313" key="2">
    <source>
        <dbReference type="Proteomes" id="UP000276834"/>
    </source>
</evidence>
<dbReference type="Proteomes" id="UP000276834">
    <property type="component" value="Unassembled WGS sequence"/>
</dbReference>
<name>A0A3L8SU62_CHLGU</name>
<protein>
    <submittedName>
        <fullName evidence="1">Uncharacterized protein</fullName>
    </submittedName>
</protein>
<comment type="caution">
    <text evidence="1">The sequence shown here is derived from an EMBL/GenBank/DDBJ whole genome shotgun (WGS) entry which is preliminary data.</text>
</comment>
<proteinExistence type="predicted"/>
<evidence type="ECO:0000313" key="1">
    <source>
        <dbReference type="EMBL" id="RLW08394.1"/>
    </source>
</evidence>
<organism evidence="1 2">
    <name type="scientific">Chloebia gouldiae</name>
    <name type="common">Gouldian finch</name>
    <name type="synonym">Erythrura gouldiae</name>
    <dbReference type="NCBI Taxonomy" id="44316"/>
    <lineage>
        <taxon>Eukaryota</taxon>
        <taxon>Metazoa</taxon>
        <taxon>Chordata</taxon>
        <taxon>Craniata</taxon>
        <taxon>Vertebrata</taxon>
        <taxon>Euteleostomi</taxon>
        <taxon>Archelosauria</taxon>
        <taxon>Archosauria</taxon>
        <taxon>Dinosauria</taxon>
        <taxon>Saurischia</taxon>
        <taxon>Theropoda</taxon>
        <taxon>Coelurosauria</taxon>
        <taxon>Aves</taxon>
        <taxon>Neognathae</taxon>
        <taxon>Neoaves</taxon>
        <taxon>Telluraves</taxon>
        <taxon>Australaves</taxon>
        <taxon>Passeriformes</taxon>
        <taxon>Passeroidea</taxon>
        <taxon>Passeridae</taxon>
        <taxon>Chloebia</taxon>
    </lineage>
</organism>